<feature type="compositionally biased region" description="Low complexity" evidence="1">
    <location>
        <begin position="163"/>
        <end position="178"/>
    </location>
</feature>
<name>D3B2B6_HETP5</name>
<keyword evidence="4" id="KW-1185">Reference proteome</keyword>
<accession>D3B2B6</accession>
<dbReference type="FunCoup" id="D3B2B6">
    <property type="interactions" value="171"/>
</dbReference>
<dbReference type="GeneID" id="31358050"/>
<evidence type="ECO:0000256" key="1">
    <source>
        <dbReference type="SAM" id="MobiDB-lite"/>
    </source>
</evidence>
<dbReference type="AlphaFoldDB" id="D3B2B6"/>
<feature type="compositionally biased region" description="Basic and acidic residues" evidence="1">
    <location>
        <begin position="137"/>
        <end position="146"/>
    </location>
</feature>
<evidence type="ECO:0000313" key="4">
    <source>
        <dbReference type="Proteomes" id="UP000001396"/>
    </source>
</evidence>
<evidence type="ECO:0000256" key="2">
    <source>
        <dbReference type="SAM" id="Phobius"/>
    </source>
</evidence>
<dbReference type="EMBL" id="ADBJ01000009">
    <property type="protein sequence ID" value="EFA84491.1"/>
    <property type="molecule type" value="Genomic_DNA"/>
</dbReference>
<reference evidence="3 4" key="1">
    <citation type="journal article" date="2011" name="Genome Res.">
        <title>Phylogeny-wide analysis of social amoeba genomes highlights ancient origins for complex intercellular communication.</title>
        <authorList>
            <person name="Heidel A.J."/>
            <person name="Lawal H.M."/>
            <person name="Felder M."/>
            <person name="Schilde C."/>
            <person name="Helps N.R."/>
            <person name="Tunggal B."/>
            <person name="Rivero F."/>
            <person name="John U."/>
            <person name="Schleicher M."/>
            <person name="Eichinger L."/>
            <person name="Platzer M."/>
            <person name="Noegel A.A."/>
            <person name="Schaap P."/>
            <person name="Gloeckner G."/>
        </authorList>
    </citation>
    <scope>NUCLEOTIDE SEQUENCE [LARGE SCALE GENOMIC DNA]</scope>
    <source>
        <strain evidence="4">ATCC 26659 / Pp 5 / PN500</strain>
    </source>
</reference>
<feature type="region of interest" description="Disordered" evidence="1">
    <location>
        <begin position="137"/>
        <end position="216"/>
    </location>
</feature>
<comment type="caution">
    <text evidence="3">The sequence shown here is derived from an EMBL/GenBank/DDBJ whole genome shotgun (WGS) entry which is preliminary data.</text>
</comment>
<gene>
    <name evidence="3" type="ORF">PPL_02525</name>
</gene>
<keyword evidence="2" id="KW-0472">Membrane</keyword>
<organism evidence="3 4">
    <name type="scientific">Heterostelium pallidum (strain ATCC 26659 / Pp 5 / PN500)</name>
    <name type="common">Cellular slime mold</name>
    <name type="synonym">Polysphondylium pallidum</name>
    <dbReference type="NCBI Taxonomy" id="670386"/>
    <lineage>
        <taxon>Eukaryota</taxon>
        <taxon>Amoebozoa</taxon>
        <taxon>Evosea</taxon>
        <taxon>Eumycetozoa</taxon>
        <taxon>Dictyostelia</taxon>
        <taxon>Acytosteliales</taxon>
        <taxon>Acytosteliaceae</taxon>
        <taxon>Heterostelium</taxon>
    </lineage>
</organism>
<protein>
    <submittedName>
        <fullName evidence="3">Uncharacterized protein</fullName>
    </submittedName>
</protein>
<proteinExistence type="predicted"/>
<keyword evidence="2" id="KW-1133">Transmembrane helix</keyword>
<dbReference type="RefSeq" id="XP_020436605.1">
    <property type="nucleotide sequence ID" value="XM_020573510.1"/>
</dbReference>
<sequence length="216" mass="25089">MVKIVNGNIIRETLPSTSFFTKRRHSLSSLGDLRGHRDFPKYPWGNNNHNKNHNRVHQNHLEREHLDRENKTSMEKFKDKFKPLQVKAVLYGMEIKCGYVFLGLLLTFLLGGINILLIYLLTVYLGTQFNHSYHDQMKNNYPHEGENQEIESIQDEQTSSGGNNNLFLNRSSPSLPSSRDQHTRNNRRRSSLCTTLADLTESSNNTQMNTPYTYNF</sequence>
<feature type="compositionally biased region" description="Polar residues" evidence="1">
    <location>
        <begin position="200"/>
        <end position="216"/>
    </location>
</feature>
<dbReference type="Proteomes" id="UP000001396">
    <property type="component" value="Unassembled WGS sequence"/>
</dbReference>
<feature type="transmembrane region" description="Helical" evidence="2">
    <location>
        <begin position="99"/>
        <end position="125"/>
    </location>
</feature>
<evidence type="ECO:0000313" key="3">
    <source>
        <dbReference type="EMBL" id="EFA84491.1"/>
    </source>
</evidence>
<dbReference type="InParanoid" id="D3B2B6"/>
<keyword evidence="2" id="KW-0812">Transmembrane</keyword>